<keyword evidence="10" id="KW-1185">Reference proteome</keyword>
<reference evidence="9 10" key="2">
    <citation type="journal article" date="2013" name="IMA Fungus">
        <title>IMA Genome-F 1: Ceratocystis fimbriata: Draft nuclear genome sequence for the plant pathogen, Ceratocystis fimbriata.</title>
        <authorList>
            <person name="Wilken P.M."/>
            <person name="Steenkamp E.T."/>
            <person name="Wingfield M.J."/>
            <person name="de Beer Z.W."/>
            <person name="Wingfield B.D."/>
        </authorList>
    </citation>
    <scope>NUCLEOTIDE SEQUENCE [LARGE SCALE GENOMIC DNA]</scope>
    <source>
        <strain evidence="9 10">CBS 114723</strain>
    </source>
</reference>
<dbReference type="Pfam" id="PF10537">
    <property type="entry name" value="WAC_Acf1_DNA_bd"/>
    <property type="match status" value="1"/>
</dbReference>
<feature type="region of interest" description="Disordered" evidence="6">
    <location>
        <begin position="905"/>
        <end position="1046"/>
    </location>
</feature>
<reference evidence="9 10" key="1">
    <citation type="journal article" date="2013" name="Fungal Biol.">
        <title>Analysis of microsatellite markers in the genome of the plant pathogen Ceratocystis fimbriata.</title>
        <authorList>
            <person name="Simpson M.C."/>
            <person name="Wilken P.M."/>
            <person name="Coetzee M.P."/>
            <person name="Wingfield M.J."/>
            <person name="Wingfield B.D."/>
        </authorList>
    </citation>
    <scope>NUCLEOTIDE SEQUENCE [LARGE SCALE GENOMIC DNA]</scope>
    <source>
        <strain evidence="9 10">CBS 114723</strain>
    </source>
</reference>
<keyword evidence="2 5" id="KW-0175">Coiled coil</keyword>
<evidence type="ECO:0000256" key="6">
    <source>
        <dbReference type="SAM" id="MobiDB-lite"/>
    </source>
</evidence>
<keyword evidence="3 4" id="KW-0539">Nucleus</keyword>
<feature type="domain" description="WAC" evidence="8">
    <location>
        <begin position="18"/>
        <end position="128"/>
    </location>
</feature>
<organism evidence="9 10">
    <name type="scientific">Ceratocystis fimbriata CBS 114723</name>
    <dbReference type="NCBI Taxonomy" id="1035309"/>
    <lineage>
        <taxon>Eukaryota</taxon>
        <taxon>Fungi</taxon>
        <taxon>Dikarya</taxon>
        <taxon>Ascomycota</taxon>
        <taxon>Pezizomycotina</taxon>
        <taxon>Sordariomycetes</taxon>
        <taxon>Hypocreomycetidae</taxon>
        <taxon>Microascales</taxon>
        <taxon>Ceratocystidaceae</taxon>
        <taxon>Ceratocystis</taxon>
    </lineage>
</organism>
<dbReference type="STRING" id="1035309.A0A2C5XDI0"/>
<dbReference type="GO" id="GO:0000781">
    <property type="term" value="C:chromosome, telomeric region"/>
    <property type="evidence" value="ECO:0007669"/>
    <property type="project" value="GOC"/>
</dbReference>
<evidence type="ECO:0000256" key="3">
    <source>
        <dbReference type="ARBA" id="ARBA00023242"/>
    </source>
</evidence>
<dbReference type="Pfam" id="PF02791">
    <property type="entry name" value="DDT"/>
    <property type="match status" value="1"/>
</dbReference>
<feature type="compositionally biased region" description="Basic residues" evidence="6">
    <location>
        <begin position="700"/>
        <end position="711"/>
    </location>
</feature>
<dbReference type="InterPro" id="IPR018501">
    <property type="entry name" value="DDT_dom"/>
</dbReference>
<dbReference type="PROSITE" id="PS50827">
    <property type="entry name" value="DDT"/>
    <property type="match status" value="1"/>
</dbReference>
<feature type="domain" description="DDT" evidence="7">
    <location>
        <begin position="381"/>
        <end position="444"/>
    </location>
</feature>
<accession>A0A2C5XDI0</accession>
<dbReference type="AlphaFoldDB" id="A0A2C5XDI0"/>
<evidence type="ECO:0000256" key="1">
    <source>
        <dbReference type="ARBA" id="ARBA00004123"/>
    </source>
</evidence>
<dbReference type="InterPro" id="IPR028941">
    <property type="entry name" value="WHIM2_dom"/>
</dbReference>
<dbReference type="InterPro" id="IPR028942">
    <property type="entry name" value="WHIM1_dom"/>
</dbReference>
<feature type="compositionally biased region" description="Polar residues" evidence="6">
    <location>
        <begin position="930"/>
        <end position="947"/>
    </location>
</feature>
<evidence type="ECO:0000256" key="5">
    <source>
        <dbReference type="SAM" id="Coils"/>
    </source>
</evidence>
<dbReference type="GO" id="GO:0005634">
    <property type="term" value="C:nucleus"/>
    <property type="evidence" value="ECO:0007669"/>
    <property type="project" value="UniProtKB-SubCell"/>
</dbReference>
<feature type="region of interest" description="Disordered" evidence="6">
    <location>
        <begin position="647"/>
        <end position="727"/>
    </location>
</feature>
<feature type="region of interest" description="Disordered" evidence="6">
    <location>
        <begin position="452"/>
        <end position="491"/>
    </location>
</feature>
<gene>
    <name evidence="9" type="primary">ITC1</name>
    <name evidence="9" type="ORF">CFIMG_004540RAa</name>
</gene>
<evidence type="ECO:0000313" key="10">
    <source>
        <dbReference type="Proteomes" id="UP000222788"/>
    </source>
</evidence>
<dbReference type="Pfam" id="PF15613">
    <property type="entry name" value="WSD"/>
    <property type="match status" value="1"/>
</dbReference>
<dbReference type="InterPro" id="IPR013136">
    <property type="entry name" value="WSTF_Acf1_Cbp146"/>
</dbReference>
<evidence type="ECO:0000256" key="4">
    <source>
        <dbReference type="PROSITE-ProRule" id="PRU00475"/>
    </source>
</evidence>
<feature type="compositionally biased region" description="Basic and acidic residues" evidence="6">
    <location>
        <begin position="669"/>
        <end position="683"/>
    </location>
</feature>
<dbReference type="PROSITE" id="PS51136">
    <property type="entry name" value="WAC"/>
    <property type="match status" value="1"/>
</dbReference>
<dbReference type="GO" id="GO:0000785">
    <property type="term" value="C:chromatin"/>
    <property type="evidence" value="ECO:0007669"/>
    <property type="project" value="UniProtKB-ARBA"/>
</dbReference>
<comment type="subcellular location">
    <subcellularLocation>
        <location evidence="1 4">Nucleus</location>
    </subcellularLocation>
</comment>
<evidence type="ECO:0000313" key="9">
    <source>
        <dbReference type="EMBL" id="PHH54674.1"/>
    </source>
</evidence>
<dbReference type="OrthoDB" id="332390at2759"/>
<proteinExistence type="predicted"/>
<feature type="compositionally biased region" description="Basic residues" evidence="6">
    <location>
        <begin position="955"/>
        <end position="965"/>
    </location>
</feature>
<dbReference type="PANTHER" id="PTHR32075">
    <property type="entry name" value="ISWI CHROMATIN-REMODELING COMPLEX SUBUNIT YPL216W-RELATED"/>
    <property type="match status" value="1"/>
</dbReference>
<protein>
    <submittedName>
        <fullName evidence="9">Imitation switch two complex protein 1</fullName>
    </submittedName>
</protein>
<dbReference type="Proteomes" id="UP000222788">
    <property type="component" value="Unassembled WGS sequence"/>
</dbReference>
<name>A0A2C5XDI0_9PEZI</name>
<comment type="caution">
    <text evidence="9">The sequence shown here is derived from an EMBL/GenBank/DDBJ whole genome shotgun (WGS) entry which is preliminary data.</text>
</comment>
<feature type="compositionally biased region" description="Basic and acidic residues" evidence="6">
    <location>
        <begin position="907"/>
        <end position="929"/>
    </location>
</feature>
<evidence type="ECO:0000256" key="2">
    <source>
        <dbReference type="ARBA" id="ARBA00023054"/>
    </source>
</evidence>
<evidence type="ECO:0000259" key="8">
    <source>
        <dbReference type="PROSITE" id="PS51136"/>
    </source>
</evidence>
<dbReference type="PANTHER" id="PTHR32075:SF6">
    <property type="entry name" value="ISWI CHROMATIN-REMODELING COMPLEX SUBUNIT YPL216W-RELATED"/>
    <property type="match status" value="1"/>
</dbReference>
<feature type="coiled-coil region" evidence="5">
    <location>
        <begin position="728"/>
        <end position="755"/>
    </location>
</feature>
<dbReference type="EMBL" id="APWK03000022">
    <property type="protein sequence ID" value="PHH54674.1"/>
    <property type="molecule type" value="Genomic_DNA"/>
</dbReference>
<evidence type="ECO:0000259" key="7">
    <source>
        <dbReference type="PROSITE" id="PS50827"/>
    </source>
</evidence>
<sequence length="1046" mass="119542">MVLYKRKPVVIPPPSADIRDDNAEVGMAYSADWRDLCYLRRLLKSRKFICQITGQSKLTFFEALKSEKAGAKEVQQAFPESLKGPVLRRVQFQTISRIDHLVDNIYDEFKCEFFPGETVTAQITNTEKVQGTIREKIRVGPKLQSDGTMSLPFSRYVINIEDRENQEAVVDGPAVMRDRKIFTKAVLRTFIKNAVSREAWNGAPWIVKHEFADSYHIDTRVPQHLRYDHKVMQRKQLQAAKRTNHPMESNGFADIHGLNPRHSMHHEPARLPDLKPKSHKMRPQLIANPMTFQSPASYEPTYVTIPPLSANYLSISLRNNNPPPLRKAQSPPPPVLPKYPIDDLDVGLRAGVVRPKLRFICGDHPSAAPDDSYPYSSQLKMASIGYLLETWDTLNVYCEIFKLDSFTFDDYVEALCITSLDTMPQLIEEIHCSVLKILVGSEADGGRVEFALPAEEEEEEEGEEDEEEDEEDSTMQISEPEEKPLGRATRSSMAKIEADRIAAEAAAAEKEAKQPELTNRASELLQDFDWIESLQKRQFQGGGWQRIIVGLLNQLSRNERKTKACEEILAELVPDAVEPTQETVVEQYATLDVNTKIRILQILCMLTTETKAVRGYMEDCSETMTQYRKEKIEWQRQRKQAIEDLKGLNEQRKVMLPDNMPPSPATDMDDSKMTDVDSSRVDEAENESDDDRSPAPNSRKAAKRDDKKKKPKKEETPATKTHKQSKQFIKLLKDIQKKEDAIKECEKEIAVIDNDLREADCPRTRVLGKDRFWNRYYWFERNGMPYGGLPDSSTASAAYANGCIWVQGPDDMEREGFIDLPTDLQNEYKARFNMTVTERKAREESDTSVFNANQWGYICEPDDLDKLIHYLDPRGINELKLRKELVTFRERIITNMKNRKIYLGIPDEPKDKEDADDGVKEDKDNKVENADTTTGPPSPAVSNATTNNDDDGSKRNGKRSMRLKRQSQPQPPAPEDDVMTNNNEDTPMPQPPRCLKWENTVAIEEFGHLHSEPPPPPPPKRRGNNKKRESTAVTEVDEPPRKTRRR</sequence>
<dbReference type="GO" id="GO:0031509">
    <property type="term" value="P:subtelomeric heterochromatin formation"/>
    <property type="evidence" value="ECO:0007669"/>
    <property type="project" value="TreeGrafter"/>
</dbReference>
<dbReference type="Pfam" id="PF15612">
    <property type="entry name" value="WHIM1"/>
    <property type="match status" value="1"/>
</dbReference>
<feature type="compositionally biased region" description="Acidic residues" evidence="6">
    <location>
        <begin position="454"/>
        <end position="473"/>
    </location>
</feature>